<dbReference type="InterPro" id="IPR035906">
    <property type="entry name" value="MetI-like_sf"/>
</dbReference>
<protein>
    <submittedName>
        <fullName evidence="9">ABC transporter permease</fullName>
    </submittedName>
</protein>
<dbReference type="RefSeq" id="WP_344908937.1">
    <property type="nucleotide sequence ID" value="NZ_BAAAYO010000006.1"/>
</dbReference>
<evidence type="ECO:0000256" key="4">
    <source>
        <dbReference type="ARBA" id="ARBA00022692"/>
    </source>
</evidence>
<keyword evidence="5 7" id="KW-1133">Transmembrane helix</keyword>
<dbReference type="Pfam" id="PF00528">
    <property type="entry name" value="BPD_transp_1"/>
    <property type="match status" value="1"/>
</dbReference>
<feature type="transmembrane region" description="Helical" evidence="7">
    <location>
        <begin position="192"/>
        <end position="217"/>
    </location>
</feature>
<sequence length="289" mass="32519">MMVPGLAYLLINNYLPMFGVVIAFKNINYAQGIWGSEWVGFKNFEYLFKTDDAFVITRNTLLYNGAFLVLDLVAAIGLAILINEVKNKVMKSFYQSVLLLPFLISMVVVGYLVYAFLNVQNGLMNKTVLPLLGLDEISWYLESKYWPYILTLVQVWKSVGYYSIIYLAAIIGIDKEYYEAATIDGAGKWRQLTSITIPSIMPVIIMLTLLQIGRIFYSDFGLFFQVPLNSGPLHNVTDVIDTYVYRSLITLGDTGMSSAAGLYQATVGFVLVILSNYVVRKISKDNALF</sequence>
<evidence type="ECO:0000256" key="3">
    <source>
        <dbReference type="ARBA" id="ARBA00022475"/>
    </source>
</evidence>
<dbReference type="CDD" id="cd06261">
    <property type="entry name" value="TM_PBP2"/>
    <property type="match status" value="1"/>
</dbReference>
<organism evidence="9 10">
    <name type="scientific">Paenibacillus hodogayensis</name>
    <dbReference type="NCBI Taxonomy" id="279208"/>
    <lineage>
        <taxon>Bacteria</taxon>
        <taxon>Bacillati</taxon>
        <taxon>Bacillota</taxon>
        <taxon>Bacilli</taxon>
        <taxon>Bacillales</taxon>
        <taxon>Paenibacillaceae</taxon>
        <taxon>Paenibacillus</taxon>
    </lineage>
</organism>
<keyword evidence="3" id="KW-1003">Cell membrane</keyword>
<keyword evidence="10" id="KW-1185">Reference proteome</keyword>
<keyword evidence="4 7" id="KW-0812">Transmembrane</keyword>
<evidence type="ECO:0000256" key="7">
    <source>
        <dbReference type="RuleBase" id="RU363032"/>
    </source>
</evidence>
<feature type="transmembrane region" description="Helical" evidence="7">
    <location>
        <begin position="61"/>
        <end position="81"/>
    </location>
</feature>
<dbReference type="PANTHER" id="PTHR30193">
    <property type="entry name" value="ABC TRANSPORTER PERMEASE PROTEIN"/>
    <property type="match status" value="1"/>
</dbReference>
<comment type="subcellular location">
    <subcellularLocation>
        <location evidence="1 7">Cell membrane</location>
        <topology evidence="1 7">Multi-pass membrane protein</topology>
    </subcellularLocation>
</comment>
<feature type="transmembrane region" description="Helical" evidence="7">
    <location>
        <begin position="261"/>
        <end position="279"/>
    </location>
</feature>
<proteinExistence type="inferred from homology"/>
<comment type="caution">
    <text evidence="9">The sequence shown here is derived from an EMBL/GenBank/DDBJ whole genome shotgun (WGS) entry which is preliminary data.</text>
</comment>
<evidence type="ECO:0000256" key="2">
    <source>
        <dbReference type="ARBA" id="ARBA00022448"/>
    </source>
</evidence>
<reference evidence="9 10" key="1">
    <citation type="submission" date="2024-09" db="EMBL/GenBank/DDBJ databases">
        <authorList>
            <person name="Sun Q."/>
            <person name="Mori K."/>
        </authorList>
    </citation>
    <scope>NUCLEOTIDE SEQUENCE [LARGE SCALE GENOMIC DNA]</scope>
    <source>
        <strain evidence="9 10">JCM 12520</strain>
    </source>
</reference>
<dbReference type="Proteomes" id="UP001589619">
    <property type="component" value="Unassembled WGS sequence"/>
</dbReference>
<dbReference type="InterPro" id="IPR051393">
    <property type="entry name" value="ABC_transporter_permease"/>
</dbReference>
<dbReference type="InterPro" id="IPR000515">
    <property type="entry name" value="MetI-like"/>
</dbReference>
<accession>A0ABV5W3V3</accession>
<evidence type="ECO:0000256" key="6">
    <source>
        <dbReference type="ARBA" id="ARBA00023136"/>
    </source>
</evidence>
<keyword evidence="6 7" id="KW-0472">Membrane</keyword>
<name>A0ABV5W3V3_9BACL</name>
<dbReference type="Gene3D" id="1.10.3720.10">
    <property type="entry name" value="MetI-like"/>
    <property type="match status" value="1"/>
</dbReference>
<evidence type="ECO:0000256" key="5">
    <source>
        <dbReference type="ARBA" id="ARBA00022989"/>
    </source>
</evidence>
<evidence type="ECO:0000259" key="8">
    <source>
        <dbReference type="PROSITE" id="PS50928"/>
    </source>
</evidence>
<evidence type="ECO:0000313" key="9">
    <source>
        <dbReference type="EMBL" id="MFB9755247.1"/>
    </source>
</evidence>
<evidence type="ECO:0000256" key="1">
    <source>
        <dbReference type="ARBA" id="ARBA00004651"/>
    </source>
</evidence>
<dbReference type="PROSITE" id="PS50928">
    <property type="entry name" value="ABC_TM1"/>
    <property type="match status" value="1"/>
</dbReference>
<evidence type="ECO:0000313" key="10">
    <source>
        <dbReference type="Proteomes" id="UP001589619"/>
    </source>
</evidence>
<keyword evidence="2 7" id="KW-0813">Transport</keyword>
<gene>
    <name evidence="9" type="ORF">ACFFNY_27045</name>
</gene>
<feature type="transmembrane region" description="Helical" evidence="7">
    <location>
        <begin position="93"/>
        <end position="117"/>
    </location>
</feature>
<dbReference type="EMBL" id="JBHMAG010000018">
    <property type="protein sequence ID" value="MFB9755247.1"/>
    <property type="molecule type" value="Genomic_DNA"/>
</dbReference>
<dbReference type="SUPFAM" id="SSF161098">
    <property type="entry name" value="MetI-like"/>
    <property type="match status" value="1"/>
</dbReference>
<feature type="domain" description="ABC transmembrane type-1" evidence="8">
    <location>
        <begin position="57"/>
        <end position="275"/>
    </location>
</feature>
<comment type="similarity">
    <text evidence="7">Belongs to the binding-protein-dependent transport system permease family.</text>
</comment>
<dbReference type="PANTHER" id="PTHR30193:SF44">
    <property type="entry name" value="LACTOSE TRANSPORT SYSTEM PERMEASE PROTEIN LACF"/>
    <property type="match status" value="1"/>
</dbReference>